<evidence type="ECO:0000313" key="2">
    <source>
        <dbReference type="EMBL" id="KAF7837832.1"/>
    </source>
</evidence>
<accession>A0A834X3T0</accession>
<organism evidence="2 3">
    <name type="scientific">Senna tora</name>
    <dbReference type="NCBI Taxonomy" id="362788"/>
    <lineage>
        <taxon>Eukaryota</taxon>
        <taxon>Viridiplantae</taxon>
        <taxon>Streptophyta</taxon>
        <taxon>Embryophyta</taxon>
        <taxon>Tracheophyta</taxon>
        <taxon>Spermatophyta</taxon>
        <taxon>Magnoliopsida</taxon>
        <taxon>eudicotyledons</taxon>
        <taxon>Gunneridae</taxon>
        <taxon>Pentapetalae</taxon>
        <taxon>rosids</taxon>
        <taxon>fabids</taxon>
        <taxon>Fabales</taxon>
        <taxon>Fabaceae</taxon>
        <taxon>Caesalpinioideae</taxon>
        <taxon>Cassia clade</taxon>
        <taxon>Senna</taxon>
    </lineage>
</organism>
<evidence type="ECO:0000259" key="1">
    <source>
        <dbReference type="Pfam" id="PF23310"/>
    </source>
</evidence>
<gene>
    <name evidence="2" type="ORF">G2W53_006314</name>
</gene>
<proteinExistence type="predicted"/>
<dbReference type="PANTHER" id="PTHR33784">
    <property type="entry name" value="OS05G0482100 PROTEIN"/>
    <property type="match status" value="1"/>
</dbReference>
<dbReference type="Pfam" id="PF23310">
    <property type="entry name" value="TPR_27"/>
    <property type="match status" value="1"/>
</dbReference>
<dbReference type="InterPro" id="IPR040338">
    <property type="entry name" value="At1g67623-like"/>
</dbReference>
<comment type="caution">
    <text evidence="2">The sequence shown here is derived from an EMBL/GenBank/DDBJ whole genome shotgun (WGS) entry which is preliminary data.</text>
</comment>
<dbReference type="InterPro" id="IPR036047">
    <property type="entry name" value="F-box-like_dom_sf"/>
</dbReference>
<feature type="domain" description="At2g35280-like TPR" evidence="1">
    <location>
        <begin position="67"/>
        <end position="180"/>
    </location>
</feature>
<dbReference type="AlphaFoldDB" id="A0A834X3T0"/>
<protein>
    <submittedName>
        <fullName evidence="2">Putative F-box protein</fullName>
    </submittedName>
</protein>
<reference evidence="2" key="1">
    <citation type="submission" date="2020-09" db="EMBL/GenBank/DDBJ databases">
        <title>Genome-Enabled Discovery of Anthraquinone Biosynthesis in Senna tora.</title>
        <authorList>
            <person name="Kang S.-H."/>
            <person name="Pandey R.P."/>
            <person name="Lee C.-M."/>
            <person name="Sim J.-S."/>
            <person name="Jeong J.-T."/>
            <person name="Choi B.-S."/>
            <person name="Jung M."/>
            <person name="Ginzburg D."/>
            <person name="Zhao K."/>
            <person name="Won S.Y."/>
            <person name="Oh T.-J."/>
            <person name="Yu Y."/>
            <person name="Kim N.-H."/>
            <person name="Lee O.R."/>
            <person name="Lee T.-H."/>
            <person name="Bashyal P."/>
            <person name="Kim T.-S."/>
            <person name="Lee W.-H."/>
            <person name="Kawkins C."/>
            <person name="Kim C.-K."/>
            <person name="Kim J.S."/>
            <person name="Ahn B.O."/>
            <person name="Rhee S.Y."/>
            <person name="Sohng J.K."/>
        </authorList>
    </citation>
    <scope>NUCLEOTIDE SEQUENCE</scope>
    <source>
        <tissue evidence="2">Leaf</tissue>
    </source>
</reference>
<dbReference type="SUPFAM" id="SSF81383">
    <property type="entry name" value="F-box domain"/>
    <property type="match status" value="1"/>
</dbReference>
<evidence type="ECO:0000313" key="3">
    <source>
        <dbReference type="Proteomes" id="UP000634136"/>
    </source>
</evidence>
<dbReference type="InterPro" id="IPR057136">
    <property type="entry name" value="At2g35280_TPR_dom"/>
</dbReference>
<dbReference type="PANTHER" id="PTHR33784:SF10">
    <property type="entry name" value="F-BOX PROTEIN"/>
    <property type="match status" value="1"/>
</dbReference>
<name>A0A834X3T0_9FABA</name>
<sequence>MGGSRLMKRVARHRTSIECLPKDLLVDIFAKVASHSSTDLFNLKFCSKTFLDASQDNYIYQQVSLQKFPFIHWLPITHHQSSFLDRCKECGNLESLFRQGMLQFFSHIQFDQAQGFLTLQKAAREGHEEAMYVVALILLCGLEEDGLERQRKLSQALQYLRFLRMSKCVVRCRTRFQSCLREMWLHNGVIVGGNKFLCDSTTCEKGWRIKRGRWELLDDEDDENDVNMCEYCRWDYELKFFYGRLNVH</sequence>
<keyword evidence="3" id="KW-1185">Reference proteome</keyword>
<dbReference type="Proteomes" id="UP000634136">
    <property type="component" value="Unassembled WGS sequence"/>
</dbReference>
<dbReference type="EMBL" id="JAAIUW010000003">
    <property type="protein sequence ID" value="KAF7837832.1"/>
    <property type="molecule type" value="Genomic_DNA"/>
</dbReference>
<dbReference type="OrthoDB" id="1865546at2759"/>